<evidence type="ECO:0000256" key="4">
    <source>
        <dbReference type="ARBA" id="ARBA00022643"/>
    </source>
</evidence>
<dbReference type="PANTHER" id="PTHR43673">
    <property type="entry name" value="NAD(P)H NITROREDUCTASE YDGI-RELATED"/>
    <property type="match status" value="1"/>
</dbReference>
<keyword evidence="4" id="KW-0288">FMN</keyword>
<dbReference type="RefSeq" id="WP_125671512.1">
    <property type="nucleotide sequence ID" value="NZ_RCOS01000096.1"/>
</dbReference>
<dbReference type="InterPro" id="IPR029479">
    <property type="entry name" value="Nitroreductase"/>
</dbReference>
<keyword evidence="3" id="KW-0285">Flavoprotein</keyword>
<dbReference type="Proteomes" id="UP000277582">
    <property type="component" value="Unassembled WGS sequence"/>
</dbReference>
<evidence type="ECO:0000259" key="6">
    <source>
        <dbReference type="Pfam" id="PF00881"/>
    </source>
</evidence>
<evidence type="ECO:0000256" key="2">
    <source>
        <dbReference type="ARBA" id="ARBA00007118"/>
    </source>
</evidence>
<evidence type="ECO:0000256" key="3">
    <source>
        <dbReference type="ARBA" id="ARBA00022630"/>
    </source>
</evidence>
<dbReference type="Gene3D" id="3.40.109.10">
    <property type="entry name" value="NADH Oxidase"/>
    <property type="match status" value="1"/>
</dbReference>
<dbReference type="Pfam" id="PF00881">
    <property type="entry name" value="Nitroreductase"/>
    <property type="match status" value="1"/>
</dbReference>
<organism evidence="7 8">
    <name type="scientific">Candidatus Methanodesulfokora washburnensis</name>
    <dbReference type="NCBI Taxonomy" id="2478471"/>
    <lineage>
        <taxon>Archaea</taxon>
        <taxon>Thermoproteota</taxon>
        <taxon>Candidatus Korarchaeia</taxon>
        <taxon>Candidatus Korarchaeia incertae sedis</taxon>
        <taxon>Candidatus Methanodesulfokora</taxon>
    </lineage>
</organism>
<evidence type="ECO:0000256" key="1">
    <source>
        <dbReference type="ARBA" id="ARBA00001917"/>
    </source>
</evidence>
<keyword evidence="8" id="KW-1185">Reference proteome</keyword>
<sequence length="94" mass="10383">MLYSIQDATIAATYAMLSATALDLGTCWVGAFDDDKVREVVGASKDLVPVAVITIGYSAERPEITGRRKIEEMASIEVLEKPFPHKEVKKELKR</sequence>
<evidence type="ECO:0000256" key="5">
    <source>
        <dbReference type="ARBA" id="ARBA00023002"/>
    </source>
</evidence>
<dbReference type="PANTHER" id="PTHR43673:SF2">
    <property type="entry name" value="NITROREDUCTASE"/>
    <property type="match status" value="1"/>
</dbReference>
<dbReference type="OrthoDB" id="287850at2157"/>
<accession>A0A3R9PHD0</accession>
<dbReference type="AlphaFoldDB" id="A0A3R9PHD0"/>
<evidence type="ECO:0000313" key="7">
    <source>
        <dbReference type="EMBL" id="RSN74338.1"/>
    </source>
</evidence>
<comment type="cofactor">
    <cofactor evidence="1">
        <name>FMN</name>
        <dbReference type="ChEBI" id="CHEBI:58210"/>
    </cofactor>
</comment>
<reference evidence="7 8" key="1">
    <citation type="submission" date="2018-10" db="EMBL/GenBank/DDBJ databases">
        <title>Co-occurring genomic capacity for anaerobic methane metabolism and dissimilatory sulfite reduction discovered in the Korarchaeota.</title>
        <authorList>
            <person name="Mckay L.J."/>
            <person name="Dlakic M."/>
            <person name="Fields M.W."/>
            <person name="Delmont T.O."/>
            <person name="Eren A.M."/>
            <person name="Jay Z.J."/>
            <person name="Klingelsmith K.B."/>
            <person name="Rusch D.B."/>
            <person name="Inskeep W.P."/>
        </authorList>
    </citation>
    <scope>NUCLEOTIDE SEQUENCE [LARGE SCALE GENOMIC DNA]</scope>
    <source>
        <strain evidence="7 8">MDKW</strain>
    </source>
</reference>
<dbReference type="InterPro" id="IPR000415">
    <property type="entry name" value="Nitroreductase-like"/>
</dbReference>
<dbReference type="GO" id="GO:0016491">
    <property type="term" value="F:oxidoreductase activity"/>
    <property type="evidence" value="ECO:0007669"/>
    <property type="project" value="UniProtKB-KW"/>
</dbReference>
<dbReference type="EMBL" id="RCOS01000096">
    <property type="protein sequence ID" value="RSN74338.1"/>
    <property type="molecule type" value="Genomic_DNA"/>
</dbReference>
<gene>
    <name evidence="7" type="ORF">D6D85_08190</name>
</gene>
<name>A0A3R9PHD0_9CREN</name>
<dbReference type="SUPFAM" id="SSF55469">
    <property type="entry name" value="FMN-dependent nitroreductase-like"/>
    <property type="match status" value="1"/>
</dbReference>
<feature type="domain" description="Nitroreductase" evidence="6">
    <location>
        <begin position="3"/>
        <end position="57"/>
    </location>
</feature>
<protein>
    <recommendedName>
        <fullName evidence="6">Nitroreductase domain-containing protein</fullName>
    </recommendedName>
</protein>
<comment type="caution">
    <text evidence="7">The sequence shown here is derived from an EMBL/GenBank/DDBJ whole genome shotgun (WGS) entry which is preliminary data.</text>
</comment>
<evidence type="ECO:0000313" key="8">
    <source>
        <dbReference type="Proteomes" id="UP000277582"/>
    </source>
</evidence>
<comment type="similarity">
    <text evidence="2">Belongs to the nitroreductase family.</text>
</comment>
<keyword evidence="5" id="KW-0560">Oxidoreductase</keyword>
<proteinExistence type="inferred from homology"/>